<accession>A0A5D9C8D6</accession>
<evidence type="ECO:0000256" key="1">
    <source>
        <dbReference type="SAM" id="SignalP"/>
    </source>
</evidence>
<dbReference type="InterPro" id="IPR039448">
    <property type="entry name" value="Beta_helix"/>
</dbReference>
<feature type="signal peptide" evidence="1">
    <location>
        <begin position="1"/>
        <end position="17"/>
    </location>
</feature>
<name>A0A5D9C8D6_9SPHN</name>
<keyword evidence="4" id="KW-1185">Reference proteome</keyword>
<organism evidence="3 4">
    <name type="scientific">Sphingomonas montanisoli</name>
    <dbReference type="NCBI Taxonomy" id="2606412"/>
    <lineage>
        <taxon>Bacteria</taxon>
        <taxon>Pseudomonadati</taxon>
        <taxon>Pseudomonadota</taxon>
        <taxon>Alphaproteobacteria</taxon>
        <taxon>Sphingomonadales</taxon>
        <taxon>Sphingomonadaceae</taxon>
        <taxon>Sphingomonas</taxon>
    </lineage>
</organism>
<dbReference type="Gene3D" id="2.160.20.10">
    <property type="entry name" value="Single-stranded right-handed beta-helix, Pectin lyase-like"/>
    <property type="match status" value="1"/>
</dbReference>
<dbReference type="Proteomes" id="UP000322077">
    <property type="component" value="Unassembled WGS sequence"/>
</dbReference>
<sequence>MRIPFVLLFLAAAPVGAAPYTLLPGGQGYDGLQAAVDAVGDGDATILIAPGVHRDCAVQSAGRITYRGAIPGKTIFERAACEEKASLVLRGRGAVVEGLLFRRLGVSDGNAAGIRLEKGPLVVTNSIFRDSEQGILGNDDPQSDIRIDRSTFSGLGRCDRDLACAHSIYIGHYKSLTITRSRFDRGRGGHYVKSRSGRIAISDSSFDDTRGHTTNYMVDLPAGATGTIQRNIFVQGRDKENHSAFVAVGAESRDNPSAGLAVVGNRAHQAPGLTWPAALVADWTKYPMRIERNVISPRIAEYRGAEGAEPPSLKRDIRRVLAAVRDKLLG</sequence>
<protein>
    <submittedName>
        <fullName evidence="3">Right-handed parallel beta-helix repeat-containing protein</fullName>
    </submittedName>
</protein>
<dbReference type="SUPFAM" id="SSF51126">
    <property type="entry name" value="Pectin lyase-like"/>
    <property type="match status" value="1"/>
</dbReference>
<keyword evidence="1" id="KW-0732">Signal</keyword>
<comment type="caution">
    <text evidence="3">The sequence shown here is derived from an EMBL/GenBank/DDBJ whole genome shotgun (WGS) entry which is preliminary data.</text>
</comment>
<evidence type="ECO:0000313" key="4">
    <source>
        <dbReference type="Proteomes" id="UP000322077"/>
    </source>
</evidence>
<reference evidence="3 4" key="1">
    <citation type="submission" date="2019-08" db="EMBL/GenBank/DDBJ databases">
        <authorList>
            <person name="Wang G."/>
            <person name="Xu Z."/>
        </authorList>
    </citation>
    <scope>NUCLEOTIDE SEQUENCE [LARGE SCALE GENOMIC DNA]</scope>
    <source>
        <strain evidence="3 4">ZX</strain>
    </source>
</reference>
<dbReference type="InterPro" id="IPR011050">
    <property type="entry name" value="Pectin_lyase_fold/virulence"/>
</dbReference>
<proteinExistence type="predicted"/>
<evidence type="ECO:0000259" key="2">
    <source>
        <dbReference type="Pfam" id="PF13229"/>
    </source>
</evidence>
<dbReference type="Pfam" id="PF13229">
    <property type="entry name" value="Beta_helix"/>
    <property type="match status" value="1"/>
</dbReference>
<dbReference type="AlphaFoldDB" id="A0A5D9C8D6"/>
<feature type="domain" description="Right handed beta helix" evidence="2">
    <location>
        <begin position="101"/>
        <end position="243"/>
    </location>
</feature>
<gene>
    <name evidence="3" type="ORF">FYJ91_10675</name>
</gene>
<evidence type="ECO:0000313" key="3">
    <source>
        <dbReference type="EMBL" id="TZG27989.1"/>
    </source>
</evidence>
<dbReference type="RefSeq" id="WP_149522201.1">
    <property type="nucleotide sequence ID" value="NZ_VTOU01000002.1"/>
</dbReference>
<feature type="chain" id="PRO_5022825683" evidence="1">
    <location>
        <begin position="18"/>
        <end position="330"/>
    </location>
</feature>
<dbReference type="InterPro" id="IPR012334">
    <property type="entry name" value="Pectin_lyas_fold"/>
</dbReference>
<dbReference type="EMBL" id="VTOU01000002">
    <property type="protein sequence ID" value="TZG27989.1"/>
    <property type="molecule type" value="Genomic_DNA"/>
</dbReference>